<dbReference type="Pfam" id="PF04542">
    <property type="entry name" value="Sigma70_r2"/>
    <property type="match status" value="1"/>
</dbReference>
<evidence type="ECO:0000256" key="2">
    <source>
        <dbReference type="ARBA" id="ARBA00023015"/>
    </source>
</evidence>
<keyword evidence="2" id="KW-0805">Transcription regulation</keyword>
<dbReference type="Gene3D" id="1.10.1740.10">
    <property type="match status" value="1"/>
</dbReference>
<dbReference type="Pfam" id="PF08281">
    <property type="entry name" value="Sigma70_r4_2"/>
    <property type="match status" value="1"/>
</dbReference>
<dbReference type="RefSeq" id="WP_018475879.1">
    <property type="nucleotide sequence ID" value="NZ_BMWX01000004.1"/>
</dbReference>
<dbReference type="InterPro" id="IPR013325">
    <property type="entry name" value="RNA_pol_sigma_r2"/>
</dbReference>
<evidence type="ECO:0000313" key="8">
    <source>
        <dbReference type="Proteomes" id="UP000619457"/>
    </source>
</evidence>
<name>A0A918Q4R9_9BACT</name>
<dbReference type="GO" id="GO:0006352">
    <property type="term" value="P:DNA-templated transcription initiation"/>
    <property type="evidence" value="ECO:0007669"/>
    <property type="project" value="InterPro"/>
</dbReference>
<dbReference type="InterPro" id="IPR013324">
    <property type="entry name" value="RNA_pol_sigma_r3/r4-like"/>
</dbReference>
<accession>A0A918Q4R9</accession>
<proteinExistence type="inferred from homology"/>
<keyword evidence="8" id="KW-1185">Reference proteome</keyword>
<reference evidence="7" key="1">
    <citation type="journal article" date="2014" name="Int. J. Syst. Evol. Microbiol.">
        <title>Complete genome sequence of Corynebacterium casei LMG S-19264T (=DSM 44701T), isolated from a smear-ripened cheese.</title>
        <authorList>
            <consortium name="US DOE Joint Genome Institute (JGI-PGF)"/>
            <person name="Walter F."/>
            <person name="Albersmeier A."/>
            <person name="Kalinowski J."/>
            <person name="Ruckert C."/>
        </authorList>
    </citation>
    <scope>NUCLEOTIDE SEQUENCE</scope>
    <source>
        <strain evidence="7">KCTC 12368</strain>
    </source>
</reference>
<dbReference type="InterPro" id="IPR014284">
    <property type="entry name" value="RNA_pol_sigma-70_dom"/>
</dbReference>
<evidence type="ECO:0000313" key="7">
    <source>
        <dbReference type="EMBL" id="GGZ33033.1"/>
    </source>
</evidence>
<keyword evidence="7" id="KW-0240">DNA-directed RNA polymerase</keyword>
<dbReference type="InterPro" id="IPR013249">
    <property type="entry name" value="RNA_pol_sigma70_r4_t2"/>
</dbReference>
<gene>
    <name evidence="7" type="ORF">GCM10007049_28330</name>
</gene>
<dbReference type="SUPFAM" id="SSF88659">
    <property type="entry name" value="Sigma3 and sigma4 domains of RNA polymerase sigma factors"/>
    <property type="match status" value="1"/>
</dbReference>
<evidence type="ECO:0000256" key="3">
    <source>
        <dbReference type="ARBA" id="ARBA00023082"/>
    </source>
</evidence>
<dbReference type="EMBL" id="BMWX01000004">
    <property type="protein sequence ID" value="GGZ33033.1"/>
    <property type="molecule type" value="Genomic_DNA"/>
</dbReference>
<reference evidence="7" key="2">
    <citation type="submission" date="2020-09" db="EMBL/GenBank/DDBJ databases">
        <authorList>
            <person name="Sun Q."/>
            <person name="Kim S."/>
        </authorList>
    </citation>
    <scope>NUCLEOTIDE SEQUENCE</scope>
    <source>
        <strain evidence="7">KCTC 12368</strain>
    </source>
</reference>
<dbReference type="InterPro" id="IPR039425">
    <property type="entry name" value="RNA_pol_sigma-70-like"/>
</dbReference>
<evidence type="ECO:0000256" key="1">
    <source>
        <dbReference type="ARBA" id="ARBA00010641"/>
    </source>
</evidence>
<feature type="domain" description="RNA polymerase sigma-70 region 2" evidence="5">
    <location>
        <begin position="25"/>
        <end position="90"/>
    </location>
</feature>
<comment type="similarity">
    <text evidence="1">Belongs to the sigma-70 factor family. ECF subfamily.</text>
</comment>
<dbReference type="GO" id="GO:0000428">
    <property type="term" value="C:DNA-directed RNA polymerase complex"/>
    <property type="evidence" value="ECO:0007669"/>
    <property type="project" value="UniProtKB-KW"/>
</dbReference>
<sequence length="191" mass="22013">MDTGKSRFIRYNSHSETQLSIEQLFYAYHKKLVYFSVQLQGDQELAEDLVQDVFIHMAEHSELLKKGEDHMRNYLYRAVKNKSLNAMRDLASNAEKTFHLPDRSSEEQSIIHHMIRTEVMATLYEALESLPEGCRTIASLSYLDGKSNQEVADQLGISINTVKTQKQRGLKLLRLKLNPDAFYLIAVLMNC</sequence>
<dbReference type="PANTHER" id="PTHR43133">
    <property type="entry name" value="RNA POLYMERASE ECF-TYPE SIGMA FACTO"/>
    <property type="match status" value="1"/>
</dbReference>
<dbReference type="NCBIfam" id="TIGR02937">
    <property type="entry name" value="sigma70-ECF"/>
    <property type="match status" value="1"/>
</dbReference>
<dbReference type="PANTHER" id="PTHR43133:SF46">
    <property type="entry name" value="RNA POLYMERASE SIGMA-70 FACTOR ECF SUBFAMILY"/>
    <property type="match status" value="1"/>
</dbReference>
<evidence type="ECO:0000256" key="4">
    <source>
        <dbReference type="ARBA" id="ARBA00023163"/>
    </source>
</evidence>
<protein>
    <submittedName>
        <fullName evidence="7">DNA-directed RNA polymerase sigma-70 factor</fullName>
    </submittedName>
</protein>
<dbReference type="InterPro" id="IPR036388">
    <property type="entry name" value="WH-like_DNA-bd_sf"/>
</dbReference>
<keyword evidence="4" id="KW-0804">Transcription</keyword>
<comment type="caution">
    <text evidence="7">The sequence shown here is derived from an EMBL/GenBank/DDBJ whole genome shotgun (WGS) entry which is preliminary data.</text>
</comment>
<dbReference type="GO" id="GO:0003677">
    <property type="term" value="F:DNA binding"/>
    <property type="evidence" value="ECO:0007669"/>
    <property type="project" value="InterPro"/>
</dbReference>
<evidence type="ECO:0000259" key="6">
    <source>
        <dbReference type="Pfam" id="PF08281"/>
    </source>
</evidence>
<keyword evidence="3" id="KW-0731">Sigma factor</keyword>
<organism evidence="7 8">
    <name type="scientific">Echinicola pacifica</name>
    <dbReference type="NCBI Taxonomy" id="346377"/>
    <lineage>
        <taxon>Bacteria</taxon>
        <taxon>Pseudomonadati</taxon>
        <taxon>Bacteroidota</taxon>
        <taxon>Cytophagia</taxon>
        <taxon>Cytophagales</taxon>
        <taxon>Cyclobacteriaceae</taxon>
        <taxon>Echinicola</taxon>
    </lineage>
</organism>
<dbReference type="InterPro" id="IPR014327">
    <property type="entry name" value="RNA_pol_sigma70_bacteroid"/>
</dbReference>
<dbReference type="InterPro" id="IPR007627">
    <property type="entry name" value="RNA_pol_sigma70_r2"/>
</dbReference>
<dbReference type="SUPFAM" id="SSF88946">
    <property type="entry name" value="Sigma2 domain of RNA polymerase sigma factors"/>
    <property type="match status" value="1"/>
</dbReference>
<dbReference type="NCBIfam" id="TIGR02985">
    <property type="entry name" value="Sig70_bacteroi1"/>
    <property type="match status" value="1"/>
</dbReference>
<evidence type="ECO:0000259" key="5">
    <source>
        <dbReference type="Pfam" id="PF04542"/>
    </source>
</evidence>
<feature type="domain" description="RNA polymerase sigma factor 70 region 4 type 2" evidence="6">
    <location>
        <begin position="123"/>
        <end position="173"/>
    </location>
</feature>
<dbReference type="Proteomes" id="UP000619457">
    <property type="component" value="Unassembled WGS sequence"/>
</dbReference>
<dbReference type="AlphaFoldDB" id="A0A918Q4R9"/>
<dbReference type="Gene3D" id="1.10.10.10">
    <property type="entry name" value="Winged helix-like DNA-binding domain superfamily/Winged helix DNA-binding domain"/>
    <property type="match status" value="1"/>
</dbReference>
<dbReference type="GO" id="GO:0016987">
    <property type="term" value="F:sigma factor activity"/>
    <property type="evidence" value="ECO:0007669"/>
    <property type="project" value="UniProtKB-KW"/>
</dbReference>